<dbReference type="InterPro" id="IPR033162">
    <property type="entry name" value="TBCD"/>
</dbReference>
<accession>A0A6A7A863</accession>
<evidence type="ECO:0000256" key="2">
    <source>
        <dbReference type="PROSITE-ProRule" id="PRU00103"/>
    </source>
</evidence>
<dbReference type="InterPro" id="IPR021133">
    <property type="entry name" value="HEAT_type_2"/>
</dbReference>
<keyword evidence="1" id="KW-0143">Chaperone</keyword>
<dbReference type="AlphaFoldDB" id="A0A6A7A863"/>
<dbReference type="Proteomes" id="UP000799424">
    <property type="component" value="Unassembled WGS sequence"/>
</dbReference>
<feature type="repeat" description="HEAT" evidence="2">
    <location>
        <begin position="347"/>
        <end position="384"/>
    </location>
</feature>
<dbReference type="PANTHER" id="PTHR12658">
    <property type="entry name" value="BETA-TUBULIN COFACTOR D"/>
    <property type="match status" value="1"/>
</dbReference>
<dbReference type="GO" id="GO:0005096">
    <property type="term" value="F:GTPase activator activity"/>
    <property type="evidence" value="ECO:0007669"/>
    <property type="project" value="InterPro"/>
</dbReference>
<dbReference type="GO" id="GO:0007021">
    <property type="term" value="P:tubulin complex assembly"/>
    <property type="evidence" value="ECO:0007669"/>
    <property type="project" value="InterPro"/>
</dbReference>
<evidence type="ECO:0000313" key="5">
    <source>
        <dbReference type="EMBL" id="KAF2829353.1"/>
    </source>
</evidence>
<sequence length="1176" mass="128979">MSTGDDDDVKLQRASASLIADFERLLPLLLRKRKHDSIPIELMHRACYLIEPFQEDPQILDTHFKTFIPPLVAGYLGTLNATAHEKPKKGHAPLSHAICFILNTFCKVRGEKVIKGFFNNEPRYLLPILNELETGRNYKTADHTELNQSVVPWVERYILLSWLSHLLLAPFPLESISALQPSEETSALLDIELPPNVPGVTLRVMTVCIEGLHSASKERAAAANLLVKLSVRPDMQQLGLLDILVRWSLSFFSKATEGQTDIHQCLGVLSFLSGLVASATNEELGSALLTIYSACRRILDQESLAFVKLSAVARKTIVKILRNIVVHCLQPGFTLVELDATTILEEVIEFLLEAVADGDTPVRYGASKALSVIALKLDPEMAEEVVEAILGSLNESVYWQGSKRNLSGVNPLRWHGLTLTLAQLLYRKAISTNVLPDVLNALLLSLSFEQRSPTGGSIGTNVRDSACFGVWALSRRYATNDLLQVETASIRACEHNKALSVPQALAIELVTVACLDPAGNIRRGSSAALQELIGRHPNTIEQGIPMVQVVDFHAVGLRQRAMCDVAIRAAELQPLYWEALFDCLLGWRGTGSLDTDSRLFAAKAVGLLSRGRNAEVARRMSDQICSQLATLRPREVEERQGLVSAIAALVDVANAPRDANDKQAAEETAQSTKAVLVHLWQLLNKDLKLEDKAFTSPALRPELTASSVLHFIAAIATLTNQLPKKYWPEKLPTTEIARILNLCLSRHEDNVLKAIMATVPPVLSLLSNGSLTLQDTMLSEWMAKLENEASYNSSRCSGHTVALGAAYSEVSPRAGDYAATSAKDTQRRIVQVLTFRCTSAVAIEARRVALRALAVLIRNTKELEYDVESQITTALHIALNDYTITERGDVGSLVRIEALETVGAGWASSTLRAAASETHEQVYADVLRLSLEKLDKIRAIAARVLKSRLAGQVVYTDTTPEDVSSTAYFIEALRAFQSATSKGVKEAICLGYINSAGMGSESVAQNARDALIGFVDELPADCDAGTEQLSLADLAGCILSLLKDNIDNDRVLIPLLETMAFLFDMQVMHRLIPTAFNFRSLLSSTQKAHFKSTHIQKLHLALDVYRGLGDIPATRTDTLAKVANMLLHPFPKIRMTAAETLWILTQQDALKLQDWSLPSKSLKPAMESIKKALIVG</sequence>
<dbReference type="InterPro" id="IPR058033">
    <property type="entry name" value="ARM_TBCD_2nd"/>
</dbReference>
<keyword evidence="6" id="KW-1185">Reference proteome</keyword>
<dbReference type="GO" id="GO:0007023">
    <property type="term" value="P:post-chaperonin tubulin folding pathway"/>
    <property type="evidence" value="ECO:0007669"/>
    <property type="project" value="InterPro"/>
</dbReference>
<gene>
    <name evidence="5" type="ORF">CC86DRAFT_346048</name>
</gene>
<feature type="domain" description="Tubulin-folding cofactor D ARM repeats" evidence="4">
    <location>
        <begin position="338"/>
        <end position="544"/>
    </location>
</feature>
<dbReference type="Pfam" id="PF25767">
    <property type="entry name" value="ARM_TBCD_2nd"/>
    <property type="match status" value="1"/>
</dbReference>
<dbReference type="PANTHER" id="PTHR12658:SF0">
    <property type="entry name" value="TUBULIN-SPECIFIC CHAPERONE D"/>
    <property type="match status" value="1"/>
</dbReference>
<protein>
    <submittedName>
        <fullName evidence="5">Uncharacterized protein</fullName>
    </submittedName>
</protein>
<dbReference type="SUPFAM" id="SSF48371">
    <property type="entry name" value="ARM repeat"/>
    <property type="match status" value="2"/>
</dbReference>
<dbReference type="PROSITE" id="PS50077">
    <property type="entry name" value="HEAT_REPEAT"/>
    <property type="match status" value="1"/>
</dbReference>
<dbReference type="OrthoDB" id="10253476at2759"/>
<evidence type="ECO:0000259" key="3">
    <source>
        <dbReference type="Pfam" id="PF12612"/>
    </source>
</evidence>
<evidence type="ECO:0000313" key="6">
    <source>
        <dbReference type="Proteomes" id="UP000799424"/>
    </source>
</evidence>
<name>A0A6A7A863_9PLEO</name>
<dbReference type="GO" id="GO:0000226">
    <property type="term" value="P:microtubule cytoskeleton organization"/>
    <property type="evidence" value="ECO:0007669"/>
    <property type="project" value="TreeGrafter"/>
</dbReference>
<organism evidence="5 6">
    <name type="scientific">Ophiobolus disseminans</name>
    <dbReference type="NCBI Taxonomy" id="1469910"/>
    <lineage>
        <taxon>Eukaryota</taxon>
        <taxon>Fungi</taxon>
        <taxon>Dikarya</taxon>
        <taxon>Ascomycota</taxon>
        <taxon>Pezizomycotina</taxon>
        <taxon>Dothideomycetes</taxon>
        <taxon>Pleosporomycetidae</taxon>
        <taxon>Pleosporales</taxon>
        <taxon>Pleosporineae</taxon>
        <taxon>Phaeosphaeriaceae</taxon>
        <taxon>Ophiobolus</taxon>
    </lineage>
</organism>
<dbReference type="Gene3D" id="1.25.10.10">
    <property type="entry name" value="Leucine-rich Repeat Variant"/>
    <property type="match status" value="1"/>
</dbReference>
<dbReference type="InterPro" id="IPR016024">
    <property type="entry name" value="ARM-type_fold"/>
</dbReference>
<dbReference type="EMBL" id="MU006221">
    <property type="protein sequence ID" value="KAF2829353.1"/>
    <property type="molecule type" value="Genomic_DNA"/>
</dbReference>
<proteinExistence type="predicted"/>
<feature type="domain" description="Tubulin-folding cofactor D C-terminal" evidence="3">
    <location>
        <begin position="921"/>
        <end position="1097"/>
    </location>
</feature>
<evidence type="ECO:0000259" key="4">
    <source>
        <dbReference type="Pfam" id="PF25767"/>
    </source>
</evidence>
<dbReference type="InterPro" id="IPR011989">
    <property type="entry name" value="ARM-like"/>
</dbReference>
<dbReference type="GO" id="GO:0048487">
    <property type="term" value="F:beta-tubulin binding"/>
    <property type="evidence" value="ECO:0007669"/>
    <property type="project" value="InterPro"/>
</dbReference>
<dbReference type="Pfam" id="PF23579">
    <property type="entry name" value="ARM_TBCD"/>
    <property type="match status" value="1"/>
</dbReference>
<dbReference type="Pfam" id="PF12612">
    <property type="entry name" value="TFCD_C"/>
    <property type="match status" value="1"/>
</dbReference>
<dbReference type="InterPro" id="IPR022577">
    <property type="entry name" value="TBCD_C"/>
</dbReference>
<reference evidence="5" key="1">
    <citation type="journal article" date="2020" name="Stud. Mycol.">
        <title>101 Dothideomycetes genomes: a test case for predicting lifestyles and emergence of pathogens.</title>
        <authorList>
            <person name="Haridas S."/>
            <person name="Albert R."/>
            <person name="Binder M."/>
            <person name="Bloem J."/>
            <person name="Labutti K."/>
            <person name="Salamov A."/>
            <person name="Andreopoulos B."/>
            <person name="Baker S."/>
            <person name="Barry K."/>
            <person name="Bills G."/>
            <person name="Bluhm B."/>
            <person name="Cannon C."/>
            <person name="Castanera R."/>
            <person name="Culley D."/>
            <person name="Daum C."/>
            <person name="Ezra D."/>
            <person name="Gonzalez J."/>
            <person name="Henrissat B."/>
            <person name="Kuo A."/>
            <person name="Liang C."/>
            <person name="Lipzen A."/>
            <person name="Lutzoni F."/>
            <person name="Magnuson J."/>
            <person name="Mondo S."/>
            <person name="Nolan M."/>
            <person name="Ohm R."/>
            <person name="Pangilinan J."/>
            <person name="Park H.-J."/>
            <person name="Ramirez L."/>
            <person name="Alfaro M."/>
            <person name="Sun H."/>
            <person name="Tritt A."/>
            <person name="Yoshinaga Y."/>
            <person name="Zwiers L.-H."/>
            <person name="Turgeon B."/>
            <person name="Goodwin S."/>
            <person name="Spatafora J."/>
            <person name="Crous P."/>
            <person name="Grigoriev I."/>
        </authorList>
    </citation>
    <scope>NUCLEOTIDE SEQUENCE</scope>
    <source>
        <strain evidence="5">CBS 113818</strain>
    </source>
</reference>
<evidence type="ECO:0000256" key="1">
    <source>
        <dbReference type="ARBA" id="ARBA00023186"/>
    </source>
</evidence>